<evidence type="ECO:0000313" key="4">
    <source>
        <dbReference type="EMBL" id="ETW03320.1"/>
    </source>
</evidence>
<dbReference type="STRING" id="157072.A0A024UAU2"/>
<accession>A0A024UAU2</accession>
<feature type="region of interest" description="Disordered" evidence="3">
    <location>
        <begin position="170"/>
        <end position="191"/>
    </location>
</feature>
<keyword evidence="2" id="KW-0576">Peroxisome</keyword>
<organism evidence="4">
    <name type="scientific">Aphanomyces invadans</name>
    <dbReference type="NCBI Taxonomy" id="157072"/>
    <lineage>
        <taxon>Eukaryota</taxon>
        <taxon>Sar</taxon>
        <taxon>Stramenopiles</taxon>
        <taxon>Oomycota</taxon>
        <taxon>Saprolegniomycetes</taxon>
        <taxon>Saprolegniales</taxon>
        <taxon>Verrucalvaceae</taxon>
        <taxon>Aphanomyces</taxon>
    </lineage>
</organism>
<dbReference type="VEuPathDB" id="FungiDB:H310_04817"/>
<dbReference type="GO" id="GO:0005778">
    <property type="term" value="C:peroxisomal membrane"/>
    <property type="evidence" value="ECO:0007669"/>
    <property type="project" value="UniProtKB-SubCell"/>
</dbReference>
<dbReference type="InterPro" id="IPR013919">
    <property type="entry name" value="Pex16"/>
</dbReference>
<comment type="subcellular location">
    <subcellularLocation>
        <location evidence="2">Peroxisome membrane</location>
    </subcellularLocation>
</comment>
<dbReference type="PANTHER" id="PTHR13299">
    <property type="entry name" value="PEROXISOMAL MEMBRANE PROTEIN PEX16"/>
    <property type="match status" value="1"/>
</dbReference>
<dbReference type="OrthoDB" id="59472at2759"/>
<keyword evidence="2" id="KW-0962">Peroxisome biogenesis</keyword>
<sequence>MTLHQNLPHDDVHPLLDKYNAWVLENESFARRLENVLYVVPMLVPAAVGNPDVVSEVGYSMGGLLKLYHDWVLYQVNPLSKEKTPSHSSWSVVQAARVPLSIISQVQVAAEMIALKTGGKQSRWNVIVVLELCKCVCKLVLLAHTKGQVLYKCGPYISCEVRRQDGEEYTGQRSGRVYRSSRPNQQPPTLSFLDPTYASGNEGATQTAAEVLHILRPVVYAVLCQRQSDRSWVPFLASFSTEIAGILLSTSVEAKRKRVKNDKVDEEYHRRKVIRVVVVQVGGRPDSVNAPIHCRCVCFCTCCGIPCSLPSRSRSWKACATLRNRFLFSAASSASPWTTVCITTSADTSTRRHRSLVASAKARTTNSMTTTHWLVPQ</sequence>
<dbReference type="PANTHER" id="PTHR13299:SF0">
    <property type="entry name" value="PEROXISOMAL MEMBRANE PROTEIN PEX16"/>
    <property type="match status" value="1"/>
</dbReference>
<dbReference type="EMBL" id="KI913959">
    <property type="protein sequence ID" value="ETW03320.1"/>
    <property type="molecule type" value="Genomic_DNA"/>
</dbReference>
<dbReference type="eggNOG" id="KOG4546">
    <property type="taxonomic scope" value="Eukaryota"/>
</dbReference>
<dbReference type="AlphaFoldDB" id="A0A024UAU2"/>
<proteinExistence type="inferred from homology"/>
<evidence type="ECO:0000256" key="1">
    <source>
        <dbReference type="ARBA" id="ARBA00009505"/>
    </source>
</evidence>
<protein>
    <recommendedName>
        <fullName evidence="2">Peroxisomal membrane protein PEX16</fullName>
    </recommendedName>
</protein>
<dbReference type="RefSeq" id="XP_008867549.1">
    <property type="nucleotide sequence ID" value="XM_008869327.1"/>
</dbReference>
<evidence type="ECO:0000256" key="2">
    <source>
        <dbReference type="RuleBase" id="RU365003"/>
    </source>
</evidence>
<gene>
    <name evidence="4" type="ORF">H310_04817</name>
</gene>
<evidence type="ECO:0000256" key="3">
    <source>
        <dbReference type="SAM" id="MobiDB-lite"/>
    </source>
</evidence>
<comment type="similarity">
    <text evidence="1 2">Belongs to the peroxin-16 family.</text>
</comment>
<dbReference type="Pfam" id="PF08610">
    <property type="entry name" value="Pex16"/>
    <property type="match status" value="1"/>
</dbReference>
<dbReference type="GeneID" id="20081867"/>
<name>A0A024UAU2_9STRA</name>
<dbReference type="GO" id="GO:0007031">
    <property type="term" value="P:peroxisome organization"/>
    <property type="evidence" value="ECO:0007669"/>
    <property type="project" value="UniProtKB-KW"/>
</dbReference>
<reference evidence="4" key="1">
    <citation type="submission" date="2013-12" db="EMBL/GenBank/DDBJ databases">
        <title>The Genome Sequence of Aphanomyces invadans NJM9701.</title>
        <authorList>
            <consortium name="The Broad Institute Genomics Platform"/>
            <person name="Russ C."/>
            <person name="Tyler B."/>
            <person name="van West P."/>
            <person name="Dieguez-Uribeondo J."/>
            <person name="Young S.K."/>
            <person name="Zeng Q."/>
            <person name="Gargeya S."/>
            <person name="Fitzgerald M."/>
            <person name="Abouelleil A."/>
            <person name="Alvarado L."/>
            <person name="Chapman S.B."/>
            <person name="Gainer-Dewar J."/>
            <person name="Goldberg J."/>
            <person name="Griggs A."/>
            <person name="Gujja S."/>
            <person name="Hansen M."/>
            <person name="Howarth C."/>
            <person name="Imamovic A."/>
            <person name="Ireland A."/>
            <person name="Larimer J."/>
            <person name="McCowan C."/>
            <person name="Murphy C."/>
            <person name="Pearson M."/>
            <person name="Poon T.W."/>
            <person name="Priest M."/>
            <person name="Roberts A."/>
            <person name="Saif S."/>
            <person name="Shea T."/>
            <person name="Sykes S."/>
            <person name="Wortman J."/>
            <person name="Nusbaum C."/>
            <person name="Birren B."/>
        </authorList>
    </citation>
    <scope>NUCLEOTIDE SEQUENCE [LARGE SCALE GENOMIC DNA]</scope>
    <source>
        <strain evidence="4">NJM9701</strain>
    </source>
</reference>